<dbReference type="GO" id="GO:0004674">
    <property type="term" value="F:protein serine/threonine kinase activity"/>
    <property type="evidence" value="ECO:0007669"/>
    <property type="project" value="TreeGrafter"/>
</dbReference>
<dbReference type="PROSITE" id="PS50011">
    <property type="entry name" value="PROTEIN_KINASE_DOM"/>
    <property type="match status" value="1"/>
</dbReference>
<dbReference type="CDD" id="cd00180">
    <property type="entry name" value="PKc"/>
    <property type="match status" value="1"/>
</dbReference>
<dbReference type="Gene3D" id="1.10.510.10">
    <property type="entry name" value="Transferase(Phosphotransferase) domain 1"/>
    <property type="match status" value="1"/>
</dbReference>
<dbReference type="SUPFAM" id="SSF56112">
    <property type="entry name" value="Protein kinase-like (PK-like)"/>
    <property type="match status" value="1"/>
</dbReference>
<evidence type="ECO:0000256" key="3">
    <source>
        <dbReference type="PROSITE-ProRule" id="PRU10141"/>
    </source>
</evidence>
<accession>A0A6G1KTC8</accession>
<dbReference type="PANTHER" id="PTHR24359">
    <property type="entry name" value="SERINE/THREONINE-PROTEIN KINASE SBK1"/>
    <property type="match status" value="1"/>
</dbReference>
<dbReference type="SMART" id="SM00220">
    <property type="entry name" value="S_TKc"/>
    <property type="match status" value="1"/>
</dbReference>
<evidence type="ECO:0000256" key="2">
    <source>
        <dbReference type="ARBA" id="ARBA00022840"/>
    </source>
</evidence>
<keyword evidence="1 3" id="KW-0547">Nucleotide-binding</keyword>
<feature type="compositionally biased region" description="Low complexity" evidence="4">
    <location>
        <begin position="530"/>
        <end position="548"/>
    </location>
</feature>
<evidence type="ECO:0000256" key="1">
    <source>
        <dbReference type="ARBA" id="ARBA00022741"/>
    </source>
</evidence>
<dbReference type="PROSITE" id="PS00108">
    <property type="entry name" value="PROTEIN_KINASE_ST"/>
    <property type="match status" value="1"/>
</dbReference>
<dbReference type="OrthoDB" id="4062651at2759"/>
<gene>
    <name evidence="6" type="ORF">K504DRAFT_469908</name>
</gene>
<dbReference type="InterPro" id="IPR008271">
    <property type="entry name" value="Ser/Thr_kinase_AS"/>
</dbReference>
<dbReference type="InterPro" id="IPR000719">
    <property type="entry name" value="Prot_kinase_dom"/>
</dbReference>
<organism evidence="6 7">
    <name type="scientific">Pleomassaria siparia CBS 279.74</name>
    <dbReference type="NCBI Taxonomy" id="1314801"/>
    <lineage>
        <taxon>Eukaryota</taxon>
        <taxon>Fungi</taxon>
        <taxon>Dikarya</taxon>
        <taxon>Ascomycota</taxon>
        <taxon>Pezizomycotina</taxon>
        <taxon>Dothideomycetes</taxon>
        <taxon>Pleosporomycetidae</taxon>
        <taxon>Pleosporales</taxon>
        <taxon>Pleomassariaceae</taxon>
        <taxon>Pleomassaria</taxon>
    </lineage>
</organism>
<feature type="binding site" evidence="3">
    <location>
        <position position="170"/>
    </location>
    <ligand>
        <name>ATP</name>
        <dbReference type="ChEBI" id="CHEBI:30616"/>
    </ligand>
</feature>
<evidence type="ECO:0000256" key="4">
    <source>
        <dbReference type="SAM" id="MobiDB-lite"/>
    </source>
</evidence>
<evidence type="ECO:0000313" key="6">
    <source>
        <dbReference type="EMBL" id="KAF2715805.1"/>
    </source>
</evidence>
<keyword evidence="2 3" id="KW-0067">ATP-binding</keyword>
<dbReference type="Gene3D" id="3.30.200.20">
    <property type="entry name" value="Phosphorylase Kinase, domain 1"/>
    <property type="match status" value="1"/>
</dbReference>
<dbReference type="InterPro" id="IPR011009">
    <property type="entry name" value="Kinase-like_dom_sf"/>
</dbReference>
<feature type="domain" description="Protein kinase" evidence="5">
    <location>
        <begin position="141"/>
        <end position="437"/>
    </location>
</feature>
<dbReference type="AlphaFoldDB" id="A0A6G1KTC8"/>
<dbReference type="InterPro" id="IPR017441">
    <property type="entry name" value="Protein_kinase_ATP_BS"/>
</dbReference>
<keyword evidence="6" id="KW-0808">Transferase</keyword>
<name>A0A6G1KTC8_9PLEO</name>
<feature type="region of interest" description="Disordered" evidence="4">
    <location>
        <begin position="460"/>
        <end position="548"/>
    </location>
</feature>
<dbReference type="PROSITE" id="PS00107">
    <property type="entry name" value="PROTEIN_KINASE_ATP"/>
    <property type="match status" value="1"/>
</dbReference>
<evidence type="ECO:0000259" key="5">
    <source>
        <dbReference type="PROSITE" id="PS50011"/>
    </source>
</evidence>
<sequence>MDHEDIDDSLTHIIPETPFPQFVDETVFLEIQDLLSRHPDDHVKSWHTNPRLYTLLRMLGYGQKSLVFAKFVKEKINDFWLPLGHATLNQLEAAVGISASAFRDAQRHILSRSDLMSADKLFGSSSYIHGHRYIKSGTFVFEELGKVGQGGSAEVVRVRHKQSQTEFACKRIIRVEPLKIQRTQLEEFEREVRILQSIKHTHCVEFVASFTDLASFSLILNPVASSVLKSMLERQSHDEPSTDKDISILRRSFACLSTAVAYLHQHSIRHKDIKPGNILIDAKGRVLLCDFGISLDWSSSEHSTTEGEPYKFTSRYCAPEVNEWGPRNTKSDIWSLGCVFMEIITVIKGHTIGDFNDFIYKNTSSKTFPGRSGLWRAPGAMSAWLEKMKSKSPDSADNRPLDWIVPMIRPDPKNRIAASDIVNMIHKDTALIPHPGIFIGSCCARGGSVPHAEAIDTPTLTNPILDPNPDALGIYHGAPSSPPHRHLSLPRRDGSPVSLDRLRDTPPNQNEEPVKLRDRSVSPRTQSSQPPRGSSDTGPPSTGSLSLLLDKSLGPVASRSDSAQTSNLDCLFPRARASIASYSSFRPSPVPPLASHAIKCVCAPRPNERHILNLPLASSKLEHQLLHLNAGVSLDTAMSTAESCPRCEIGNNRVQVYETTAKDSNMRNSQVPMIWRITRRLIVSYISGTPETRRCDSFWLPLADMQLILSGLKVTLRWSDCNQMTQRSSGNYSTHYDWLYNPKRPNNSLTLQFNDAGNAQQFIDNVCLPYEEGITVSHGCKTEVSPSTTVHVFEVGRRGVRNYRIAVVIDTDTDTDTDTSVTTSKLFVQWPEMDLDILVRRIAANDCRMTVDCKNVSTPTYHSDVRNEPAVDYGRVAQFDEAQQLKTNLTVVFPIGTAESLPRPLPGVVELLRGLTGWNLRYFGILAEYRSKRKRFGSKKHGPTNIMLWEKEVDDNLNSVRRRRFHMDYSSNHC</sequence>
<feature type="compositionally biased region" description="Basic and acidic residues" evidence="4">
    <location>
        <begin position="490"/>
        <end position="504"/>
    </location>
</feature>
<keyword evidence="6" id="KW-0418">Kinase</keyword>
<dbReference type="Pfam" id="PF00069">
    <property type="entry name" value="Pkinase"/>
    <property type="match status" value="1"/>
</dbReference>
<dbReference type="EMBL" id="MU005764">
    <property type="protein sequence ID" value="KAF2715805.1"/>
    <property type="molecule type" value="Genomic_DNA"/>
</dbReference>
<dbReference type="Proteomes" id="UP000799428">
    <property type="component" value="Unassembled WGS sequence"/>
</dbReference>
<keyword evidence="7" id="KW-1185">Reference proteome</keyword>
<dbReference type="GO" id="GO:0005524">
    <property type="term" value="F:ATP binding"/>
    <property type="evidence" value="ECO:0007669"/>
    <property type="project" value="UniProtKB-UniRule"/>
</dbReference>
<feature type="compositionally biased region" description="Basic and acidic residues" evidence="4">
    <location>
        <begin position="512"/>
        <end position="521"/>
    </location>
</feature>
<protein>
    <submittedName>
        <fullName evidence="6">Kinase-like protein</fullName>
    </submittedName>
</protein>
<evidence type="ECO:0000313" key="7">
    <source>
        <dbReference type="Proteomes" id="UP000799428"/>
    </source>
</evidence>
<dbReference type="PANTHER" id="PTHR24359:SF1">
    <property type="entry name" value="INHIBITOR OF NUCLEAR FACTOR KAPPA-B KINASE EPSILON SUBUNIT HOMOLOG 1-RELATED"/>
    <property type="match status" value="1"/>
</dbReference>
<proteinExistence type="predicted"/>
<reference evidence="6" key="1">
    <citation type="journal article" date="2020" name="Stud. Mycol.">
        <title>101 Dothideomycetes genomes: a test case for predicting lifestyles and emergence of pathogens.</title>
        <authorList>
            <person name="Haridas S."/>
            <person name="Albert R."/>
            <person name="Binder M."/>
            <person name="Bloem J."/>
            <person name="Labutti K."/>
            <person name="Salamov A."/>
            <person name="Andreopoulos B."/>
            <person name="Baker S."/>
            <person name="Barry K."/>
            <person name="Bills G."/>
            <person name="Bluhm B."/>
            <person name="Cannon C."/>
            <person name="Castanera R."/>
            <person name="Culley D."/>
            <person name="Daum C."/>
            <person name="Ezra D."/>
            <person name="Gonzalez J."/>
            <person name="Henrissat B."/>
            <person name="Kuo A."/>
            <person name="Liang C."/>
            <person name="Lipzen A."/>
            <person name="Lutzoni F."/>
            <person name="Magnuson J."/>
            <person name="Mondo S."/>
            <person name="Nolan M."/>
            <person name="Ohm R."/>
            <person name="Pangilinan J."/>
            <person name="Park H.-J."/>
            <person name="Ramirez L."/>
            <person name="Alfaro M."/>
            <person name="Sun H."/>
            <person name="Tritt A."/>
            <person name="Yoshinaga Y."/>
            <person name="Zwiers L.-H."/>
            <person name="Turgeon B."/>
            <person name="Goodwin S."/>
            <person name="Spatafora J."/>
            <person name="Crous P."/>
            <person name="Grigoriev I."/>
        </authorList>
    </citation>
    <scope>NUCLEOTIDE SEQUENCE</scope>
    <source>
        <strain evidence="6">CBS 279.74</strain>
    </source>
</reference>